<dbReference type="FunFam" id="3.90.1750.10:FF:000014">
    <property type="entry name" value="Putative Ubiquitin-protein ligase E3C"/>
    <property type="match status" value="1"/>
</dbReference>
<evidence type="ECO:0000256" key="2">
    <source>
        <dbReference type="ARBA" id="ARBA00004906"/>
    </source>
</evidence>
<evidence type="ECO:0000256" key="9">
    <source>
        <dbReference type="ARBA" id="ARBA00063372"/>
    </source>
</evidence>
<dbReference type="Pfam" id="PF00632">
    <property type="entry name" value="HECT"/>
    <property type="match status" value="1"/>
</dbReference>
<dbReference type="PANTHER" id="PTHR45700">
    <property type="entry name" value="UBIQUITIN-PROTEIN LIGASE E3C"/>
    <property type="match status" value="1"/>
</dbReference>
<reference evidence="15 16" key="1">
    <citation type="submission" date="2020-11" db="EMBL/GenBank/DDBJ databases">
        <authorList>
            <person name="Wallbank WR R."/>
            <person name="Pardo Diaz C."/>
            <person name="Kozak K."/>
            <person name="Martin S."/>
            <person name="Jiggins C."/>
            <person name="Moest M."/>
            <person name="Warren A I."/>
            <person name="Generalovic N T."/>
            <person name="Byers J.R.P. K."/>
            <person name="Montejo-Kovacevich G."/>
            <person name="Yen C E."/>
        </authorList>
    </citation>
    <scope>NUCLEOTIDE SEQUENCE [LARGE SCALE GENOMIC DNA]</scope>
</reference>
<evidence type="ECO:0000256" key="1">
    <source>
        <dbReference type="ARBA" id="ARBA00000885"/>
    </source>
</evidence>
<dbReference type="FunFam" id="3.30.2410.10:FF:000011">
    <property type="entry name" value="Putative Ubiquitin-protein ligase E3C"/>
    <property type="match status" value="1"/>
</dbReference>
<protein>
    <recommendedName>
        <fullName evidence="10">Ubiquitin-protein ligase E3C</fullName>
        <ecNumber evidence="3">2.3.2.26</ecNumber>
    </recommendedName>
    <alternativeName>
        <fullName evidence="11">HECT-type ubiquitin transferase E3C</fullName>
    </alternativeName>
    <alternativeName>
        <fullName evidence="12">RTA-associated ubiquitin ligase</fullName>
    </alternativeName>
</protein>
<evidence type="ECO:0000256" key="7">
    <source>
        <dbReference type="ARBA" id="ARBA00022843"/>
    </source>
</evidence>
<dbReference type="Gene3D" id="3.30.2160.10">
    <property type="entry name" value="Hect, E3 ligase catalytic domain"/>
    <property type="match status" value="1"/>
</dbReference>
<sequence length="1067" mass="122602">MYGFDGDYRRRPIQSLGGRSQNNDRETIIRKAQQERQKRNELRRQNNGAIVLQSYARSFIDRQRKKHSERELFDQYYQANKNYLGEEKNLEYLLKRLTFFYCKTNEKDRERLIDICQCLIRNPQKPLTKSVSDALWLHRMKRVLFICLEQLTVPNIPPAIPLRVLETFTTDTLVEKYLHNEEYVGKYLDSIFKFLIDRKYFKVIRSILEYKCPPLDGITTHPPNQFTDALYQMLIRPLILLNRGIANGTFISQSFVEHILAPKFSEPIQYFILPCLSQLKEFPFANLLIYLENAMTKMSIDNDDNSFGELSTFVLYSVLTLDQIHLDKLHNASLLASYIRLISEISSNVLNLPKSSKVCRDEDGDSTDSDSDEKSVINITVIEQNCLLEIIEMLNEANRAYVIVSNVGLFIDKPDILYCLCRICHNLMIYNKAAIFDYKLLYSLAFNPEFIRTLWYTMTSQSNQLGFSSPLSLLSKGVVPKVNSEMNRIIPILATFCALFGRLVPTLHDGEFCQEDLMTDTPNKLMPFTISEIIPLSKTLKEISIGLVELAFPDTRSNLNEHYRSVLGRSDVDEEDIQKSKQIWANLLKVVVSVLNQIYTRDLRKGFCPEGHWTVQTLNLPLDKPTDLPLTRGSRRGPRPFQPIRDFTRADFEDGPPMSIKQIRSITILREIPFVVPFSTRVGILQGLVAADKLRVQGEFQGFLQGPSIQFVVRRSHLYEDAFDKLRPENEPDLRHRFRVQFISSIGLEEVGVDGGGLFREFLSELIKTAFDPNRGFFKVTTDNKLYPNPSVSEIVPDFAKHYYFIGRILGKAIYENLLVELPLADFFLSKLAGKHSDLDVHQLASLDPELYRNLLSLKAYEGDVSELGLDFTVVTNDLGKTKIEELKPNGQSIQVTSANRIEYIQLMADYKLNKQIRQHCIAFRKGLSNVLPVEWLYMFSNKELQVLISGAEIPIDIEDLKKHCRYGGEYSPTHPTIICFWSVVESFSDIEKRQLLRFVTSCSRPPLLGFKDLDPPFFIQNAGDEERLPTASTCTNLLKLPAFKTGEQMKEKLLYAIQSGAGFELS</sequence>
<dbReference type="GO" id="GO:0006511">
    <property type="term" value="P:ubiquitin-dependent protein catabolic process"/>
    <property type="evidence" value="ECO:0007669"/>
    <property type="project" value="TreeGrafter"/>
</dbReference>
<dbReference type="OMA" id="EKHYYFI"/>
<keyword evidence="7" id="KW-0832">Ubl conjugation</keyword>
<keyword evidence="6 13" id="KW-0833">Ubl conjugation pathway</keyword>
<dbReference type="GO" id="GO:0009966">
    <property type="term" value="P:regulation of signal transduction"/>
    <property type="evidence" value="ECO:0007669"/>
    <property type="project" value="UniProtKB-ARBA"/>
</dbReference>
<dbReference type="FunFam" id="3.30.2160.10:FF:000002">
    <property type="entry name" value="Putative Ubiquitin-protein ligase E3C"/>
    <property type="match status" value="1"/>
</dbReference>
<comment type="pathway">
    <text evidence="2">Protein modification; protein ubiquitination.</text>
</comment>
<dbReference type="Gene3D" id="3.90.1750.10">
    <property type="entry name" value="Hect, E3 ligase catalytic domains"/>
    <property type="match status" value="1"/>
</dbReference>
<evidence type="ECO:0000256" key="4">
    <source>
        <dbReference type="ARBA" id="ARBA00022499"/>
    </source>
</evidence>
<name>A0A7R8YWE4_HERIL</name>
<dbReference type="OrthoDB" id="8068875at2759"/>
<dbReference type="InterPro" id="IPR000569">
    <property type="entry name" value="HECT_dom"/>
</dbReference>
<evidence type="ECO:0000256" key="13">
    <source>
        <dbReference type="PROSITE-ProRule" id="PRU00104"/>
    </source>
</evidence>
<evidence type="ECO:0000313" key="16">
    <source>
        <dbReference type="Proteomes" id="UP000594454"/>
    </source>
</evidence>
<dbReference type="EMBL" id="LR899012">
    <property type="protein sequence ID" value="CAD7088328.1"/>
    <property type="molecule type" value="Genomic_DNA"/>
</dbReference>
<keyword evidence="5" id="KW-0808">Transferase</keyword>
<dbReference type="GO" id="GO:0000209">
    <property type="term" value="P:protein polyubiquitination"/>
    <property type="evidence" value="ECO:0007669"/>
    <property type="project" value="InterPro"/>
</dbReference>
<dbReference type="InParanoid" id="A0A7R8YWE4"/>
<evidence type="ECO:0000256" key="10">
    <source>
        <dbReference type="ARBA" id="ARBA00067506"/>
    </source>
</evidence>
<proteinExistence type="inferred from homology"/>
<dbReference type="EC" id="2.3.2.26" evidence="3"/>
<evidence type="ECO:0000256" key="11">
    <source>
        <dbReference type="ARBA" id="ARBA00077269"/>
    </source>
</evidence>
<dbReference type="Proteomes" id="UP000594454">
    <property type="component" value="Chromosome 4"/>
</dbReference>
<feature type="active site" description="Glycyl thioester intermediate" evidence="13">
    <location>
        <position position="1035"/>
    </location>
</feature>
<keyword evidence="4" id="KW-1017">Isopeptide bond</keyword>
<dbReference type="FunCoup" id="A0A7R8YWE4">
    <property type="interactions" value="2387"/>
</dbReference>
<evidence type="ECO:0000256" key="3">
    <source>
        <dbReference type="ARBA" id="ARBA00012485"/>
    </source>
</evidence>
<keyword evidence="16" id="KW-1185">Reference proteome</keyword>
<dbReference type="GO" id="GO:0061630">
    <property type="term" value="F:ubiquitin protein ligase activity"/>
    <property type="evidence" value="ECO:0007669"/>
    <property type="project" value="UniProtKB-EC"/>
</dbReference>
<dbReference type="PANTHER" id="PTHR45700:SF2">
    <property type="entry name" value="UBIQUITIN-PROTEIN LIGASE E3C"/>
    <property type="match status" value="1"/>
</dbReference>
<evidence type="ECO:0000259" key="14">
    <source>
        <dbReference type="PROSITE" id="PS50237"/>
    </source>
</evidence>
<dbReference type="SUPFAM" id="SSF56204">
    <property type="entry name" value="Hect, E3 ligase catalytic domain"/>
    <property type="match status" value="1"/>
</dbReference>
<accession>A0A7R8YWE4</accession>
<feature type="domain" description="HECT" evidence="14">
    <location>
        <begin position="730"/>
        <end position="1067"/>
    </location>
</feature>
<dbReference type="Gene3D" id="3.30.2410.10">
    <property type="entry name" value="Hect, E3 ligase catalytic domain"/>
    <property type="match status" value="1"/>
</dbReference>
<evidence type="ECO:0000256" key="8">
    <source>
        <dbReference type="ARBA" id="ARBA00061050"/>
    </source>
</evidence>
<comment type="subunit">
    <text evidence="9">Interacts with 26S proteasomes. Interacts (via the HECT domain) with UBE2D1 and, less efficiently, with UBE2L3.</text>
</comment>
<evidence type="ECO:0000313" key="15">
    <source>
        <dbReference type="EMBL" id="CAD7088328.1"/>
    </source>
</evidence>
<dbReference type="PROSITE" id="PS50096">
    <property type="entry name" value="IQ"/>
    <property type="match status" value="1"/>
</dbReference>
<gene>
    <name evidence="15" type="ORF">HERILL_LOCUS10966</name>
</gene>
<dbReference type="InterPro" id="IPR035983">
    <property type="entry name" value="Hect_E3_ubiquitin_ligase"/>
</dbReference>
<organism evidence="15 16">
    <name type="scientific">Hermetia illucens</name>
    <name type="common">Black soldier fly</name>
    <dbReference type="NCBI Taxonomy" id="343691"/>
    <lineage>
        <taxon>Eukaryota</taxon>
        <taxon>Metazoa</taxon>
        <taxon>Ecdysozoa</taxon>
        <taxon>Arthropoda</taxon>
        <taxon>Hexapoda</taxon>
        <taxon>Insecta</taxon>
        <taxon>Pterygota</taxon>
        <taxon>Neoptera</taxon>
        <taxon>Endopterygota</taxon>
        <taxon>Diptera</taxon>
        <taxon>Brachycera</taxon>
        <taxon>Stratiomyomorpha</taxon>
        <taxon>Stratiomyidae</taxon>
        <taxon>Hermetiinae</taxon>
        <taxon>Hermetia</taxon>
    </lineage>
</organism>
<comment type="similarity">
    <text evidence="8">Belongs to the UBE3C family.</text>
</comment>
<dbReference type="CDD" id="cd00078">
    <property type="entry name" value="HECTc"/>
    <property type="match status" value="1"/>
</dbReference>
<comment type="catalytic activity">
    <reaction evidence="1">
        <text>S-ubiquitinyl-[E2 ubiquitin-conjugating enzyme]-L-cysteine + [acceptor protein]-L-lysine = [E2 ubiquitin-conjugating enzyme]-L-cysteine + N(6)-ubiquitinyl-[acceptor protein]-L-lysine.</text>
        <dbReference type="EC" id="2.3.2.26"/>
    </reaction>
</comment>
<dbReference type="InterPro" id="IPR044611">
    <property type="entry name" value="E3A/B/C-like"/>
</dbReference>
<dbReference type="SMART" id="SM00119">
    <property type="entry name" value="HECTc"/>
    <property type="match status" value="1"/>
</dbReference>
<evidence type="ECO:0000256" key="6">
    <source>
        <dbReference type="ARBA" id="ARBA00022786"/>
    </source>
</evidence>
<dbReference type="PROSITE" id="PS50237">
    <property type="entry name" value="HECT"/>
    <property type="match status" value="1"/>
</dbReference>
<evidence type="ECO:0000256" key="5">
    <source>
        <dbReference type="ARBA" id="ARBA00022679"/>
    </source>
</evidence>
<dbReference type="AlphaFoldDB" id="A0A7R8YWE4"/>
<evidence type="ECO:0000256" key="12">
    <source>
        <dbReference type="ARBA" id="ARBA00081642"/>
    </source>
</evidence>